<reference evidence="2" key="1">
    <citation type="journal article" date="2015" name="Nat. Plants">
        <title>Genome expansion of Arabis alpina linked with retrotransposition and reduced symmetric DNA methylation.</title>
        <authorList>
            <person name="Willing E.M."/>
            <person name="Rawat V."/>
            <person name="Mandakova T."/>
            <person name="Maumus F."/>
            <person name="James G.V."/>
            <person name="Nordstroem K.J."/>
            <person name="Becker C."/>
            <person name="Warthmann N."/>
            <person name="Chica C."/>
            <person name="Szarzynska B."/>
            <person name="Zytnicki M."/>
            <person name="Albani M.C."/>
            <person name="Kiefer C."/>
            <person name="Bergonzi S."/>
            <person name="Castaings L."/>
            <person name="Mateos J.L."/>
            <person name="Berns M.C."/>
            <person name="Bujdoso N."/>
            <person name="Piofczyk T."/>
            <person name="de Lorenzo L."/>
            <person name="Barrero-Sicilia C."/>
            <person name="Mateos I."/>
            <person name="Piednoel M."/>
            <person name="Hagmann J."/>
            <person name="Chen-Min-Tao R."/>
            <person name="Iglesias-Fernandez R."/>
            <person name="Schuster S.C."/>
            <person name="Alonso-Blanco C."/>
            <person name="Roudier F."/>
            <person name="Carbonero P."/>
            <person name="Paz-Ares J."/>
            <person name="Davis S.J."/>
            <person name="Pecinka A."/>
            <person name="Quesneville H."/>
            <person name="Colot V."/>
            <person name="Lysak M.A."/>
            <person name="Weigel D."/>
            <person name="Coupland G."/>
            <person name="Schneeberger K."/>
        </authorList>
    </citation>
    <scope>NUCLEOTIDE SEQUENCE [LARGE SCALE GENOMIC DNA]</scope>
    <source>
        <strain evidence="2">cv. Pajares</strain>
    </source>
</reference>
<evidence type="ECO:0000313" key="2">
    <source>
        <dbReference type="Proteomes" id="UP000029120"/>
    </source>
</evidence>
<protein>
    <submittedName>
        <fullName evidence="1">Uncharacterized protein</fullName>
    </submittedName>
</protein>
<sequence>MGESFDHVCIGDASYREQFITADFDNKRSPAPEWERVETITILQGVGPSLAHLFGLSIRLQWSIMCL</sequence>
<dbReference type="Gramene" id="KFK33702">
    <property type="protein sequence ID" value="KFK33702"/>
    <property type="gene ID" value="AALP_AA5G049200"/>
</dbReference>
<keyword evidence="2" id="KW-1185">Reference proteome</keyword>
<organism evidence="1 2">
    <name type="scientific">Arabis alpina</name>
    <name type="common">Alpine rock-cress</name>
    <dbReference type="NCBI Taxonomy" id="50452"/>
    <lineage>
        <taxon>Eukaryota</taxon>
        <taxon>Viridiplantae</taxon>
        <taxon>Streptophyta</taxon>
        <taxon>Embryophyta</taxon>
        <taxon>Tracheophyta</taxon>
        <taxon>Spermatophyta</taxon>
        <taxon>Magnoliopsida</taxon>
        <taxon>eudicotyledons</taxon>
        <taxon>Gunneridae</taxon>
        <taxon>Pentapetalae</taxon>
        <taxon>rosids</taxon>
        <taxon>malvids</taxon>
        <taxon>Brassicales</taxon>
        <taxon>Brassicaceae</taxon>
        <taxon>Arabideae</taxon>
        <taxon>Arabis</taxon>
    </lineage>
</organism>
<name>A0A087GV00_ARAAL</name>
<proteinExistence type="predicted"/>
<evidence type="ECO:0000313" key="1">
    <source>
        <dbReference type="EMBL" id="KFK33702.1"/>
    </source>
</evidence>
<accession>A0A087GV00</accession>
<gene>
    <name evidence="1" type="ordered locus">AALP_Aa5g049200</name>
</gene>
<dbReference type="Proteomes" id="UP000029120">
    <property type="component" value="Chromosome 5"/>
</dbReference>
<dbReference type="EMBL" id="CM002873">
    <property type="protein sequence ID" value="KFK33702.1"/>
    <property type="molecule type" value="Genomic_DNA"/>
</dbReference>
<dbReference type="AlphaFoldDB" id="A0A087GV00"/>